<dbReference type="GO" id="GO:0043022">
    <property type="term" value="F:ribosome binding"/>
    <property type="evidence" value="ECO:0007669"/>
    <property type="project" value="InterPro"/>
</dbReference>
<dbReference type="Pfam" id="PF24986">
    <property type="entry name" value="PRC_RimM"/>
    <property type="match status" value="1"/>
</dbReference>
<evidence type="ECO:0000313" key="8">
    <source>
        <dbReference type="EMBL" id="EAR16076.1"/>
    </source>
</evidence>
<dbReference type="InterPro" id="IPR011033">
    <property type="entry name" value="PRC_barrel-like_sf"/>
</dbReference>
<feature type="domain" description="Ribosome maturation factor RimM PRC barrel" evidence="7">
    <location>
        <begin position="103"/>
        <end position="169"/>
    </location>
</feature>
<dbReference type="GO" id="GO:0005737">
    <property type="term" value="C:cytoplasm"/>
    <property type="evidence" value="ECO:0007669"/>
    <property type="project" value="UniProtKB-SubCell"/>
</dbReference>
<dbReference type="InterPro" id="IPR056792">
    <property type="entry name" value="PRC_RimM"/>
</dbReference>
<keyword evidence="1 5" id="KW-0963">Cytoplasm</keyword>
<keyword evidence="2 5" id="KW-0690">Ribosome biogenesis</keyword>
<dbReference type="InterPro" id="IPR036976">
    <property type="entry name" value="RimM_N_sf"/>
</dbReference>
<dbReference type="GO" id="GO:0042274">
    <property type="term" value="P:ribosomal small subunit biogenesis"/>
    <property type="evidence" value="ECO:0007669"/>
    <property type="project" value="UniProtKB-UniRule"/>
</dbReference>
<keyword evidence="3 5" id="KW-0698">rRNA processing</keyword>
<dbReference type="PANTHER" id="PTHR33692:SF1">
    <property type="entry name" value="RIBOSOME MATURATION FACTOR RIMM"/>
    <property type="match status" value="1"/>
</dbReference>
<evidence type="ECO:0000256" key="1">
    <source>
        <dbReference type="ARBA" id="ARBA00022490"/>
    </source>
</evidence>
<dbReference type="PANTHER" id="PTHR33692">
    <property type="entry name" value="RIBOSOME MATURATION FACTOR RIMM"/>
    <property type="match status" value="1"/>
</dbReference>
<evidence type="ECO:0000259" key="6">
    <source>
        <dbReference type="Pfam" id="PF01782"/>
    </source>
</evidence>
<accession>A4CGL8</accession>
<dbReference type="eggNOG" id="COG0806">
    <property type="taxonomic scope" value="Bacteria"/>
</dbReference>
<feature type="domain" description="RimM N-terminal" evidence="6">
    <location>
        <begin position="9"/>
        <end position="88"/>
    </location>
</feature>
<dbReference type="Proteomes" id="UP000009049">
    <property type="component" value="Chromosome"/>
</dbReference>
<dbReference type="InterPro" id="IPR011961">
    <property type="entry name" value="RimM"/>
</dbReference>
<sequence length="175" mass="20221">MRKEDCFYLGKIVSRHGFKGELLAKLDTDEPQLYENLESVFVSVGNNLVPFFLRRCQLHKTRLLRLHFEDIDSEADATRILGSELYLPLQMLPPLEGNKFYYHEVIGFRLNDARRGDVGEIRSVNDQGAQALFVADKDGREVLIPVTDDFIEKVDRDQRVIHIRTPEGLLDLYLT</sequence>
<dbReference type="Gene3D" id="2.30.30.240">
    <property type="entry name" value="PRC-barrel domain"/>
    <property type="match status" value="1"/>
</dbReference>
<proteinExistence type="inferred from homology"/>
<dbReference type="GO" id="GO:0006364">
    <property type="term" value="P:rRNA processing"/>
    <property type="evidence" value="ECO:0007669"/>
    <property type="project" value="UniProtKB-UniRule"/>
</dbReference>
<protein>
    <recommendedName>
        <fullName evidence="5">Ribosome maturation factor RimM</fullName>
    </recommendedName>
</protein>
<evidence type="ECO:0000256" key="5">
    <source>
        <dbReference type="HAMAP-Rule" id="MF_00014"/>
    </source>
</evidence>
<dbReference type="RefSeq" id="WP_012813771.1">
    <property type="nucleotide sequence ID" value="NC_013222.1"/>
</dbReference>
<dbReference type="STRING" id="313596.RB2501_04240"/>
<dbReference type="InterPro" id="IPR009000">
    <property type="entry name" value="Transl_B-barrel_sf"/>
</dbReference>
<dbReference type="KEGG" id="rbi:RB2501_04240"/>
<evidence type="ECO:0000256" key="2">
    <source>
        <dbReference type="ARBA" id="ARBA00022517"/>
    </source>
</evidence>
<dbReference type="EMBL" id="CP001712">
    <property type="protein sequence ID" value="EAR16076.1"/>
    <property type="molecule type" value="Genomic_DNA"/>
</dbReference>
<keyword evidence="9" id="KW-1185">Reference proteome</keyword>
<dbReference type="InterPro" id="IPR002676">
    <property type="entry name" value="RimM_N"/>
</dbReference>
<name>A4CGL8_ROBBH</name>
<comment type="subunit">
    <text evidence="5">Binds ribosomal protein uS19.</text>
</comment>
<comment type="domain">
    <text evidence="5">The PRC barrel domain binds ribosomal protein uS19.</text>
</comment>
<dbReference type="AlphaFoldDB" id="A4CGL8"/>
<comment type="function">
    <text evidence="5">An accessory protein needed during the final step in the assembly of 30S ribosomal subunit, possibly for assembly of the head region. Essential for efficient processing of 16S rRNA. May be needed both before and after RbfA during the maturation of 16S rRNA. It has affinity for free ribosomal 30S subunits but not for 70S ribosomes.</text>
</comment>
<comment type="similarity">
    <text evidence="5">Belongs to the RimM family.</text>
</comment>
<gene>
    <name evidence="5" type="primary">rimM</name>
    <name evidence="8" type="ordered locus">RB2501_04240</name>
</gene>
<evidence type="ECO:0000256" key="4">
    <source>
        <dbReference type="ARBA" id="ARBA00023186"/>
    </source>
</evidence>
<dbReference type="GO" id="GO:0005840">
    <property type="term" value="C:ribosome"/>
    <property type="evidence" value="ECO:0007669"/>
    <property type="project" value="InterPro"/>
</dbReference>
<comment type="subcellular location">
    <subcellularLocation>
        <location evidence="5">Cytoplasm</location>
    </subcellularLocation>
</comment>
<dbReference type="HAMAP" id="MF_00014">
    <property type="entry name" value="Ribosome_mat_RimM"/>
    <property type="match status" value="1"/>
</dbReference>
<reference evidence="8 9" key="1">
    <citation type="journal article" date="2009" name="J. Bacteriol.">
        <title>Complete genome sequence of Robiginitalea biformata HTCC2501.</title>
        <authorList>
            <person name="Oh H.M."/>
            <person name="Giovannoni S.J."/>
            <person name="Lee K."/>
            <person name="Ferriera S."/>
            <person name="Johnson J."/>
            <person name="Cho J.C."/>
        </authorList>
    </citation>
    <scope>NUCLEOTIDE SEQUENCE [LARGE SCALE GENOMIC DNA]</scope>
    <source>
        <strain evidence="9">ATCC BAA-864 / HTCC2501 / KCTC 12146</strain>
    </source>
</reference>
<evidence type="ECO:0000313" key="9">
    <source>
        <dbReference type="Proteomes" id="UP000009049"/>
    </source>
</evidence>
<evidence type="ECO:0000256" key="3">
    <source>
        <dbReference type="ARBA" id="ARBA00022552"/>
    </source>
</evidence>
<keyword evidence="4 5" id="KW-0143">Chaperone</keyword>
<dbReference type="OrthoDB" id="9810331at2"/>
<dbReference type="NCBIfam" id="TIGR02273">
    <property type="entry name" value="16S_RimM"/>
    <property type="match status" value="1"/>
</dbReference>
<evidence type="ECO:0000259" key="7">
    <source>
        <dbReference type="Pfam" id="PF24986"/>
    </source>
</evidence>
<dbReference type="Pfam" id="PF01782">
    <property type="entry name" value="RimM"/>
    <property type="match status" value="1"/>
</dbReference>
<dbReference type="HOGENOM" id="CLU_077636_4_1_10"/>
<dbReference type="SUPFAM" id="SSF50447">
    <property type="entry name" value="Translation proteins"/>
    <property type="match status" value="1"/>
</dbReference>
<dbReference type="Gene3D" id="2.40.30.60">
    <property type="entry name" value="RimM"/>
    <property type="match status" value="1"/>
</dbReference>
<organism evidence="8 9">
    <name type="scientific">Robiginitalea biformata (strain ATCC BAA-864 / DSM 15991 / KCTC 12146 / HTCC2501)</name>
    <dbReference type="NCBI Taxonomy" id="313596"/>
    <lineage>
        <taxon>Bacteria</taxon>
        <taxon>Pseudomonadati</taxon>
        <taxon>Bacteroidota</taxon>
        <taxon>Flavobacteriia</taxon>
        <taxon>Flavobacteriales</taxon>
        <taxon>Flavobacteriaceae</taxon>
        <taxon>Robiginitalea</taxon>
    </lineage>
</organism>
<dbReference type="SUPFAM" id="SSF50346">
    <property type="entry name" value="PRC-barrel domain"/>
    <property type="match status" value="1"/>
</dbReference>